<proteinExistence type="predicted"/>
<feature type="domain" description="BTB" evidence="9">
    <location>
        <begin position="460"/>
        <end position="525"/>
    </location>
</feature>
<evidence type="ECO:0000259" key="9">
    <source>
        <dbReference type="PROSITE" id="PS50097"/>
    </source>
</evidence>
<evidence type="ECO:0000256" key="1">
    <source>
        <dbReference type="ARBA" id="ARBA00004123"/>
    </source>
</evidence>
<dbReference type="PROSITE" id="PS00028">
    <property type="entry name" value="ZINC_FINGER_C2H2_1"/>
    <property type="match status" value="1"/>
</dbReference>
<evidence type="ECO:0000256" key="2">
    <source>
        <dbReference type="ARBA" id="ARBA00022723"/>
    </source>
</evidence>
<dbReference type="GO" id="GO:0005634">
    <property type="term" value="C:nucleus"/>
    <property type="evidence" value="ECO:0007669"/>
    <property type="project" value="UniProtKB-SubCell"/>
</dbReference>
<dbReference type="PROSITE" id="PS50157">
    <property type="entry name" value="ZINC_FINGER_C2H2_2"/>
    <property type="match status" value="2"/>
</dbReference>
<keyword evidence="3" id="KW-0677">Repeat</keyword>
<evidence type="ECO:0000313" key="12">
    <source>
        <dbReference type="Proteomes" id="UP001487740"/>
    </source>
</evidence>
<dbReference type="GO" id="GO:0008270">
    <property type="term" value="F:zinc ion binding"/>
    <property type="evidence" value="ECO:0007669"/>
    <property type="project" value="UniProtKB-KW"/>
</dbReference>
<name>A0AAW0V6B3_SCYPA</name>
<evidence type="ECO:0000259" key="10">
    <source>
        <dbReference type="PROSITE" id="PS50157"/>
    </source>
</evidence>
<feature type="domain" description="C2H2-type" evidence="10">
    <location>
        <begin position="1231"/>
        <end position="1259"/>
    </location>
</feature>
<evidence type="ECO:0000256" key="4">
    <source>
        <dbReference type="ARBA" id="ARBA00022771"/>
    </source>
</evidence>
<accession>A0AAW0V6B3</accession>
<dbReference type="SUPFAM" id="SSF54695">
    <property type="entry name" value="POZ domain"/>
    <property type="match status" value="1"/>
</dbReference>
<sequence length="1601" mass="176714">MATKQKLSRKRGNEHLRDITSNFIEASEITISRSKRRKNGNGEIINTGNQEAVETQLQPYGQIAPCESQQKCSNKHTYSDGKKTFSIIDASSTEKCVRNRYKNTYASLSKTGLLSNQIKTKQYIGASNVVLIKTNKDVEHQSAGENDKGKEIQQMAPDSVNISLTVSNNIQITDSEKLSDNCTQVVDSNSILKNENGCLIYVQSPSFPNGKTRRTNAERSCPKTVKPHQVAEPECFKEKFNTLDSIISTEFLSHVNHSRSPVLNPMAKVSAISATSSVPTLSASTSAITAISTPIPTFPKLPDVFGDMLKVEAEYLGRTTLTSGRKDGCSGSTLQEMGSDGRGCSSVKISKQNHCSSESCSQNVHHNQQIVFPLRCTDPSTSVPLPVVDILSEGHNSYVKEEDSIRLANNVSGTKTGKIHALGTIMRSASSEDPSFLQVDTWATHMLQNLELLYKNESQCDFILKFCGGEVLKVHRTILLACTSLVSEADAVQGENELVVPADLNFASVEPVIRFVYSGRLEIQKSINEMSAIYAAAKRLEVSLLTHIMDHHFPYLFPPCTQSLTSLGDCKKQIENKEQFSTKSISSATLLSKNFPQSPLRGKSATSKNTPVATLMENEQDFNSKTFQDTDYSEKVVMEEYETPDASVYYLVTNSRNHSYTSSPGRSKKITEEARPTRFQLEEDSEKLPLKAAAWKTRISSASSPDVSLTLSTSNLTHTPMSSPALVGCTSSETCSFTTSSPSQVFKKYLPSSDIKVKKKNPHLISHVSHEDQIIESINSSNQNLGLDNDIDAPIECNEYDSVADIHDDHHTKESESRKQNDELLEKISSICRQLEEKEPNDVNELHETKIRGEKSDDKLNLLSTINKTDSKEASLTKANLMSHAIIPVKSILKKNKNKSHVNKETKHVSFQMDENNELINEVATFSLSKEPAQSLIEVQKTKGNTKSRNDTHSPVKLTVSMKKKVLMNLALNESETIGSSSLQVKRSHGKKGVSSSSQGYSKSNVNKGDITNHAKIISEVLKKYPHLVKDKKKIRLKILKKGNEKEGGGKMKSKVQYLVLSDGDTKSKSVTKASKTSSLSKHDTTTSQTGLSQRSFECPECTDMTFKSYFLLKKHVFLSHKDKSNAILSRTENVPYACYKCFANEPLEFDNYYTYQQHMGEVHSKTELRLCNICGFKPRRKIELAYHQHTQHNKISKSFCFPKCDLCDHIAINDAALLKHRSQHRNADNYTCSVCGVKFCSFGALQGHMQTKLCQTKPSVSHKCPHCPMTFARSYNLKAHCKSSHKSLQISSQSTSGAKEMQSQGLTPHSTESQAEEAESSIDIMKTSSNSHNGKDSTDTEVECETLTVVDDQSSSEAEALSTVASSLVASLRLPEDTINHYMYSQDNKMDYSNTVDGAKVEQVISKPVGLSVHLEIPSVSEYQDHSQCYDKPYNVQTSVQDNTSISSIFPISVVPNEVLPSLVPGHIVPSHILQAGCMNSTSAPVLGAASQNWTYVTYQVPSSSDDLPGVFTETTSINASSEDPHHSTNTENVYHSTSTTSVENIEMNPSNISCTASAPNMNGEHTTVTVTDTQTTRNLSQTSSLPVAHTYDSLSSQFV</sequence>
<keyword evidence="5" id="KW-0862">Zinc</keyword>
<keyword evidence="12" id="KW-1185">Reference proteome</keyword>
<dbReference type="SUPFAM" id="SSF57667">
    <property type="entry name" value="beta-beta-alpha zinc fingers"/>
    <property type="match status" value="1"/>
</dbReference>
<comment type="subcellular location">
    <subcellularLocation>
        <location evidence="1">Nucleus</location>
    </subcellularLocation>
</comment>
<evidence type="ECO:0000256" key="5">
    <source>
        <dbReference type="ARBA" id="ARBA00022833"/>
    </source>
</evidence>
<feature type="compositionally biased region" description="Low complexity" evidence="8">
    <location>
        <begin position="1069"/>
        <end position="1080"/>
    </location>
</feature>
<dbReference type="PANTHER" id="PTHR24394">
    <property type="entry name" value="ZINC FINGER PROTEIN"/>
    <property type="match status" value="1"/>
</dbReference>
<dbReference type="InterPro" id="IPR013087">
    <property type="entry name" value="Znf_C2H2_type"/>
</dbReference>
<evidence type="ECO:0000313" key="11">
    <source>
        <dbReference type="EMBL" id="KAK8407480.1"/>
    </source>
</evidence>
<organism evidence="11 12">
    <name type="scientific">Scylla paramamosain</name>
    <name type="common">Mud crab</name>
    <dbReference type="NCBI Taxonomy" id="85552"/>
    <lineage>
        <taxon>Eukaryota</taxon>
        <taxon>Metazoa</taxon>
        <taxon>Ecdysozoa</taxon>
        <taxon>Arthropoda</taxon>
        <taxon>Crustacea</taxon>
        <taxon>Multicrustacea</taxon>
        <taxon>Malacostraca</taxon>
        <taxon>Eumalacostraca</taxon>
        <taxon>Eucarida</taxon>
        <taxon>Decapoda</taxon>
        <taxon>Pleocyemata</taxon>
        <taxon>Brachyura</taxon>
        <taxon>Eubrachyura</taxon>
        <taxon>Portunoidea</taxon>
        <taxon>Portunidae</taxon>
        <taxon>Portuninae</taxon>
        <taxon>Scylla</taxon>
    </lineage>
</organism>
<evidence type="ECO:0000256" key="6">
    <source>
        <dbReference type="ARBA" id="ARBA00023242"/>
    </source>
</evidence>
<dbReference type="SMART" id="SM00355">
    <property type="entry name" value="ZnF_C2H2"/>
    <property type="match status" value="6"/>
</dbReference>
<evidence type="ECO:0000256" key="8">
    <source>
        <dbReference type="SAM" id="MobiDB-lite"/>
    </source>
</evidence>
<dbReference type="InterPro" id="IPR036236">
    <property type="entry name" value="Znf_C2H2_sf"/>
</dbReference>
<keyword evidence="2" id="KW-0479">Metal-binding</keyword>
<evidence type="ECO:0008006" key="13">
    <source>
        <dbReference type="Google" id="ProtNLM"/>
    </source>
</evidence>
<evidence type="ECO:0000256" key="3">
    <source>
        <dbReference type="ARBA" id="ARBA00022737"/>
    </source>
</evidence>
<feature type="region of interest" description="Disordered" evidence="8">
    <location>
        <begin position="979"/>
        <end position="1008"/>
    </location>
</feature>
<dbReference type="GO" id="GO:0000981">
    <property type="term" value="F:DNA-binding transcription factor activity, RNA polymerase II-specific"/>
    <property type="evidence" value="ECO:0007669"/>
    <property type="project" value="TreeGrafter"/>
</dbReference>
<dbReference type="Proteomes" id="UP001487740">
    <property type="component" value="Unassembled WGS sequence"/>
</dbReference>
<feature type="region of interest" description="Disordered" evidence="8">
    <location>
        <begin position="1069"/>
        <end position="1088"/>
    </location>
</feature>
<keyword evidence="4 7" id="KW-0863">Zinc-finger</keyword>
<dbReference type="Gene3D" id="3.30.160.60">
    <property type="entry name" value="Classic Zinc Finger"/>
    <property type="match status" value="2"/>
</dbReference>
<keyword evidence="6" id="KW-0539">Nucleus</keyword>
<comment type="caution">
    <text evidence="11">The sequence shown here is derived from an EMBL/GenBank/DDBJ whole genome shotgun (WGS) entry which is preliminary data.</text>
</comment>
<feature type="compositionally biased region" description="Low complexity" evidence="8">
    <location>
        <begin position="993"/>
        <end position="1004"/>
    </location>
</feature>
<feature type="domain" description="C2H2-type" evidence="10">
    <location>
        <begin position="1263"/>
        <end position="1291"/>
    </location>
</feature>
<dbReference type="Pfam" id="PF00651">
    <property type="entry name" value="BTB"/>
    <property type="match status" value="1"/>
</dbReference>
<dbReference type="PROSITE" id="PS50097">
    <property type="entry name" value="BTB"/>
    <property type="match status" value="1"/>
</dbReference>
<protein>
    <recommendedName>
        <fullName evidence="13">BTB domain-containing protein</fullName>
    </recommendedName>
</protein>
<feature type="region of interest" description="Disordered" evidence="8">
    <location>
        <begin position="1293"/>
        <end position="1322"/>
    </location>
</feature>
<dbReference type="Gene3D" id="3.30.710.10">
    <property type="entry name" value="Potassium Channel Kv1.1, Chain A"/>
    <property type="match status" value="1"/>
</dbReference>
<dbReference type="InterPro" id="IPR000210">
    <property type="entry name" value="BTB/POZ_dom"/>
</dbReference>
<dbReference type="InterPro" id="IPR011333">
    <property type="entry name" value="SKP1/BTB/POZ_sf"/>
</dbReference>
<evidence type="ECO:0000256" key="7">
    <source>
        <dbReference type="PROSITE-ProRule" id="PRU00042"/>
    </source>
</evidence>
<dbReference type="EMBL" id="JARAKH010000001">
    <property type="protein sequence ID" value="KAK8407480.1"/>
    <property type="molecule type" value="Genomic_DNA"/>
</dbReference>
<reference evidence="11 12" key="1">
    <citation type="submission" date="2023-03" db="EMBL/GenBank/DDBJ databases">
        <title>High-quality genome of Scylla paramamosain provides insights in environmental adaptation.</title>
        <authorList>
            <person name="Zhang L."/>
        </authorList>
    </citation>
    <scope>NUCLEOTIDE SEQUENCE [LARGE SCALE GENOMIC DNA]</scope>
    <source>
        <strain evidence="11">LZ_2023a</strain>
        <tissue evidence="11">Muscle</tissue>
    </source>
</reference>
<gene>
    <name evidence="11" type="ORF">O3P69_002199</name>
</gene>
<dbReference type="PANTHER" id="PTHR24394:SF38">
    <property type="entry name" value="CENTROSOME-ASSOCIATED ZINC FINGER PROTEIN CP190"/>
    <property type="match status" value="1"/>
</dbReference>